<protein>
    <submittedName>
        <fullName evidence="1">Sarcosine oxidase gamma subunit</fullName>
    </submittedName>
</protein>
<dbReference type="eggNOG" id="COG4583">
    <property type="taxonomic scope" value="Bacteria"/>
</dbReference>
<dbReference type="STRING" id="1220583.GOACH_11_00550"/>
<dbReference type="Proteomes" id="UP000010988">
    <property type="component" value="Unassembled WGS sequence"/>
</dbReference>
<proteinExistence type="predicted"/>
<gene>
    <name evidence="1" type="primary">soxG</name>
    <name evidence="1" type="ORF">GOACH_11_00550</name>
</gene>
<accession>L7KK50</accession>
<evidence type="ECO:0000313" key="1">
    <source>
        <dbReference type="EMBL" id="GAC49260.1"/>
    </source>
</evidence>
<dbReference type="SUPFAM" id="SSF103025">
    <property type="entry name" value="Folate-binding domain"/>
    <property type="match status" value="1"/>
</dbReference>
<organism evidence="1 2">
    <name type="scientific">Gordonia aichiensis NBRC 108223</name>
    <dbReference type="NCBI Taxonomy" id="1220583"/>
    <lineage>
        <taxon>Bacteria</taxon>
        <taxon>Bacillati</taxon>
        <taxon>Actinomycetota</taxon>
        <taxon>Actinomycetes</taxon>
        <taxon>Mycobacteriales</taxon>
        <taxon>Gordoniaceae</taxon>
        <taxon>Gordonia</taxon>
    </lineage>
</organism>
<dbReference type="OrthoDB" id="9814782at2"/>
<dbReference type="Pfam" id="PF04268">
    <property type="entry name" value="SoxG"/>
    <property type="match status" value="1"/>
</dbReference>
<dbReference type="AlphaFoldDB" id="L7KK50"/>
<dbReference type="EMBL" id="BANR01000011">
    <property type="protein sequence ID" value="GAC49260.1"/>
    <property type="molecule type" value="Genomic_DNA"/>
</dbReference>
<dbReference type="InterPro" id="IPR027266">
    <property type="entry name" value="TrmE/GcvT-like"/>
</dbReference>
<dbReference type="RefSeq" id="WP_005175256.1">
    <property type="nucleotide sequence ID" value="NZ_BANR01000011.1"/>
</dbReference>
<sequence length="190" mass="20319">MADISRAPRSPLAGWQQTFASLAPAVELTETPAAQAIVRTADPQAITRLDLPGVCCLRRDEDEVAVWLGPDEWLLYRPGISGHEFAAEVAARARDGAYVMDASGQRTILVLGGCRASTILAHGCAIDFSENAFPDDQAVSTLLAQAGVVIHRGGRDDTYVLVVRSSFADYLADWLVDAAAEYVVPDTSTT</sequence>
<dbReference type="Gene3D" id="3.30.70.1520">
    <property type="entry name" value="Heterotetrameric sarcosine oxidase"/>
    <property type="match status" value="1"/>
</dbReference>
<name>L7KK50_9ACTN</name>
<dbReference type="Gene3D" id="3.30.1360.120">
    <property type="entry name" value="Probable tRNA modification gtpase trme, domain 1"/>
    <property type="match status" value="1"/>
</dbReference>
<dbReference type="InterPro" id="IPR007375">
    <property type="entry name" value="SoxG"/>
</dbReference>
<comment type="caution">
    <text evidence="1">The sequence shown here is derived from an EMBL/GenBank/DDBJ whole genome shotgun (WGS) entry which is preliminary data.</text>
</comment>
<keyword evidence="2" id="KW-1185">Reference proteome</keyword>
<reference evidence="1 2" key="1">
    <citation type="submission" date="2012-12" db="EMBL/GenBank/DDBJ databases">
        <title>Whole genome shotgun sequence of Gordonia aichiensis NBRC 108223.</title>
        <authorList>
            <person name="Isaki-Nakamura S."/>
            <person name="Hosoyama A."/>
            <person name="Tsuchikane K."/>
            <person name="Ando Y."/>
            <person name="Baba S."/>
            <person name="Ohji S."/>
            <person name="Hamada M."/>
            <person name="Tamura T."/>
            <person name="Yamazoe A."/>
            <person name="Yamazaki S."/>
            <person name="Fujita N."/>
        </authorList>
    </citation>
    <scope>NUCLEOTIDE SEQUENCE [LARGE SCALE GENOMIC DNA]</scope>
    <source>
        <strain evidence="1 2">NBRC 108223</strain>
    </source>
</reference>
<evidence type="ECO:0000313" key="2">
    <source>
        <dbReference type="Proteomes" id="UP000010988"/>
    </source>
</evidence>